<evidence type="ECO:0000313" key="2">
    <source>
        <dbReference type="EMBL" id="CAF4952026.1"/>
    </source>
</evidence>
<dbReference type="EMBL" id="CAJNYV010000952">
    <property type="protein sequence ID" value="CAF3395834.1"/>
    <property type="molecule type" value="Genomic_DNA"/>
</dbReference>
<comment type="caution">
    <text evidence="1">The sequence shown here is derived from an EMBL/GenBank/DDBJ whole genome shotgun (WGS) entry which is preliminary data.</text>
</comment>
<feature type="non-terminal residue" evidence="1">
    <location>
        <position position="139"/>
    </location>
</feature>
<dbReference type="Proteomes" id="UP000663865">
    <property type="component" value="Unassembled WGS sequence"/>
</dbReference>
<accession>A0A817ZLH3</accession>
<dbReference type="Proteomes" id="UP000663838">
    <property type="component" value="Unassembled WGS sequence"/>
</dbReference>
<dbReference type="EMBL" id="CAJOBS010013551">
    <property type="protein sequence ID" value="CAF4952026.1"/>
    <property type="molecule type" value="Genomic_DNA"/>
</dbReference>
<evidence type="ECO:0000313" key="3">
    <source>
        <dbReference type="Proteomes" id="UP000663865"/>
    </source>
</evidence>
<reference evidence="1" key="1">
    <citation type="submission" date="2021-02" db="EMBL/GenBank/DDBJ databases">
        <authorList>
            <person name="Nowell W R."/>
        </authorList>
    </citation>
    <scope>NUCLEOTIDE SEQUENCE</scope>
</reference>
<sequence length="139" mass="15780">MQLVGEETLINAFNKQSIQKYTSDQSIIGHNVFYTLVLIEESNSFALIPPNAAMVNEDEFVFECNGDPWIETNLMNLIELLVSSTIISRIDNIEQLINCYNRVIQSILSLNTYTVDNLEKLRSFASLVRCITALFPAEQ</sequence>
<protein>
    <submittedName>
        <fullName evidence="1">Uncharacterized protein</fullName>
    </submittedName>
</protein>
<gene>
    <name evidence="1" type="ORF">KIK155_LOCUS7640</name>
    <name evidence="2" type="ORF">TOA249_LOCUS33917</name>
</gene>
<proteinExistence type="predicted"/>
<dbReference type="AlphaFoldDB" id="A0A817ZLH3"/>
<organism evidence="1 3">
    <name type="scientific">Rotaria socialis</name>
    <dbReference type="NCBI Taxonomy" id="392032"/>
    <lineage>
        <taxon>Eukaryota</taxon>
        <taxon>Metazoa</taxon>
        <taxon>Spiralia</taxon>
        <taxon>Gnathifera</taxon>
        <taxon>Rotifera</taxon>
        <taxon>Eurotatoria</taxon>
        <taxon>Bdelloidea</taxon>
        <taxon>Philodinida</taxon>
        <taxon>Philodinidae</taxon>
        <taxon>Rotaria</taxon>
    </lineage>
</organism>
<name>A0A817ZLH3_9BILA</name>
<evidence type="ECO:0000313" key="1">
    <source>
        <dbReference type="EMBL" id="CAF3395834.1"/>
    </source>
</evidence>